<dbReference type="Pfam" id="PF13963">
    <property type="entry name" value="Transpos_assoc"/>
    <property type="match status" value="1"/>
</dbReference>
<accession>A0AAN9LJS1</accession>
<evidence type="ECO:0000313" key="2">
    <source>
        <dbReference type="EMBL" id="KAK7337330.1"/>
    </source>
</evidence>
<protein>
    <recommendedName>
        <fullName evidence="1">Transposase-associated domain-containing protein</fullName>
    </recommendedName>
</protein>
<dbReference type="InterPro" id="IPR004242">
    <property type="entry name" value="Transposase_21"/>
</dbReference>
<proteinExistence type="predicted"/>
<dbReference type="AlphaFoldDB" id="A0AAN9LJS1"/>
<dbReference type="EMBL" id="JAYMYQ010000004">
    <property type="protein sequence ID" value="KAK7337330.1"/>
    <property type="molecule type" value="Genomic_DNA"/>
</dbReference>
<dbReference type="Pfam" id="PF02992">
    <property type="entry name" value="Transposase_21"/>
    <property type="match status" value="1"/>
</dbReference>
<evidence type="ECO:0000259" key="1">
    <source>
        <dbReference type="Pfam" id="PF13963"/>
    </source>
</evidence>
<feature type="domain" description="Transposase-associated" evidence="1">
    <location>
        <begin position="32"/>
        <end position="105"/>
    </location>
</feature>
<keyword evidence="3" id="KW-1185">Reference proteome</keyword>
<name>A0AAN9LJS1_CANGL</name>
<organism evidence="2 3">
    <name type="scientific">Canavalia gladiata</name>
    <name type="common">Sword bean</name>
    <name type="synonym">Dolichos gladiatus</name>
    <dbReference type="NCBI Taxonomy" id="3824"/>
    <lineage>
        <taxon>Eukaryota</taxon>
        <taxon>Viridiplantae</taxon>
        <taxon>Streptophyta</taxon>
        <taxon>Embryophyta</taxon>
        <taxon>Tracheophyta</taxon>
        <taxon>Spermatophyta</taxon>
        <taxon>Magnoliopsida</taxon>
        <taxon>eudicotyledons</taxon>
        <taxon>Gunneridae</taxon>
        <taxon>Pentapetalae</taxon>
        <taxon>rosids</taxon>
        <taxon>fabids</taxon>
        <taxon>Fabales</taxon>
        <taxon>Fabaceae</taxon>
        <taxon>Papilionoideae</taxon>
        <taxon>50 kb inversion clade</taxon>
        <taxon>NPAAA clade</taxon>
        <taxon>indigoferoid/millettioid clade</taxon>
        <taxon>Phaseoleae</taxon>
        <taxon>Canavalia</taxon>
    </lineage>
</organism>
<sequence length="489" mass="56777">MFERSERLMLSTQECNTLLLLLNKKVTHTMDRSWINAKRTSDEYENGVEEFLNFAQTNLPESNGQFYCPCVNCLNERRLSVGQIREHILCDGFCKSYTKWTWHGELLGMPSVSQTVEVDINMEDWVEDMIRDVGHASFERANMYDNLSTDSEKPLYPRCTTFTRLSAVLRLFTLKARNGWSDKSFTELLELLVEMLPEGNTLPKRNYEAKKVLCPMGMQYKKIHTCPNDCILYRNEFEGLHECPVCQVSRYKLKDGDSICNDSTKRPPAKVLWYLPIIPRFKRLFCNKDEAKNLRWHVDERLIDGKLRHPADGLQWKMVDQLYPDFGNEPRNLRLGLATDGMNPYGPQQPGNDIDVYLTPLIEDLQNLWEEGVEVFDAYEEAIEFCTEYLSEVEPIGVPKSRHEGRHRGRWKPTFGNEWRCGSTSNVECKSNSQNTNTHLFFLRALTLDFHLDVFSAFTHHAAHFTLLRSSYLFCCSQASKLICPLSPR</sequence>
<dbReference type="InterPro" id="IPR029480">
    <property type="entry name" value="Transpos_assoc"/>
</dbReference>
<evidence type="ECO:0000313" key="3">
    <source>
        <dbReference type="Proteomes" id="UP001367508"/>
    </source>
</evidence>
<gene>
    <name evidence="2" type="ORF">VNO77_17896</name>
</gene>
<reference evidence="2 3" key="1">
    <citation type="submission" date="2024-01" db="EMBL/GenBank/DDBJ databases">
        <title>The genomes of 5 underutilized Papilionoideae crops provide insights into root nodulation and disease resistanc.</title>
        <authorList>
            <person name="Jiang F."/>
        </authorList>
    </citation>
    <scope>NUCLEOTIDE SEQUENCE [LARGE SCALE GENOMIC DNA]</scope>
    <source>
        <strain evidence="2">LVBAO_FW01</strain>
        <tissue evidence="2">Leaves</tissue>
    </source>
</reference>
<dbReference type="PANTHER" id="PTHR10775">
    <property type="entry name" value="OS08G0208400 PROTEIN"/>
    <property type="match status" value="1"/>
</dbReference>
<dbReference type="Proteomes" id="UP001367508">
    <property type="component" value="Unassembled WGS sequence"/>
</dbReference>
<dbReference type="PANTHER" id="PTHR10775:SF182">
    <property type="entry name" value="TRANSPOSON, EN_SPM-LIKE, TRANSPOSASE-ASSOCIATED DOMAIN PROTEIN-RELATED"/>
    <property type="match status" value="1"/>
</dbReference>
<comment type="caution">
    <text evidence="2">The sequence shown here is derived from an EMBL/GenBank/DDBJ whole genome shotgun (WGS) entry which is preliminary data.</text>
</comment>